<reference evidence="1 2" key="1">
    <citation type="submission" date="2023-01" db="EMBL/GenBank/DDBJ databases">
        <title>Analysis of 21 Apiospora genomes using comparative genomics revels a genus with tremendous synthesis potential of carbohydrate active enzymes and secondary metabolites.</title>
        <authorList>
            <person name="Sorensen T."/>
        </authorList>
    </citation>
    <scope>NUCLEOTIDE SEQUENCE [LARGE SCALE GENOMIC DNA]</scope>
    <source>
        <strain evidence="1 2">CBS 33761</strain>
    </source>
</reference>
<keyword evidence="2" id="KW-1185">Reference proteome</keyword>
<evidence type="ECO:0000313" key="2">
    <source>
        <dbReference type="Proteomes" id="UP001444661"/>
    </source>
</evidence>
<dbReference type="EMBL" id="JAQQWK010000010">
    <property type="protein sequence ID" value="KAK8029458.1"/>
    <property type="molecule type" value="Genomic_DNA"/>
</dbReference>
<evidence type="ECO:0000313" key="1">
    <source>
        <dbReference type="EMBL" id="KAK8029458.1"/>
    </source>
</evidence>
<proteinExistence type="predicted"/>
<name>A0ABR1SDU3_9PEZI</name>
<organism evidence="1 2">
    <name type="scientific">Apiospora rasikravindrae</name>
    <dbReference type="NCBI Taxonomy" id="990691"/>
    <lineage>
        <taxon>Eukaryota</taxon>
        <taxon>Fungi</taxon>
        <taxon>Dikarya</taxon>
        <taxon>Ascomycota</taxon>
        <taxon>Pezizomycotina</taxon>
        <taxon>Sordariomycetes</taxon>
        <taxon>Xylariomycetidae</taxon>
        <taxon>Amphisphaeriales</taxon>
        <taxon>Apiosporaceae</taxon>
        <taxon>Apiospora</taxon>
    </lineage>
</organism>
<sequence>MAEDMIDVVLEDAIMVTKLLNKLIHLLLAIIQAAASLDSNMVIISEYLRLLLGTVEDVAQLLSQEFDDETRYNELQHAVAPTWLGSFEQIRNVDDHAADLVKFISCIEPEAIP</sequence>
<comment type="caution">
    <text evidence="1">The sequence shown here is derived from an EMBL/GenBank/DDBJ whole genome shotgun (WGS) entry which is preliminary data.</text>
</comment>
<protein>
    <submittedName>
        <fullName evidence="1">Uncharacterized protein</fullName>
    </submittedName>
</protein>
<accession>A0ABR1SDU3</accession>
<dbReference type="Proteomes" id="UP001444661">
    <property type="component" value="Unassembled WGS sequence"/>
</dbReference>
<gene>
    <name evidence="1" type="ORF">PG993_010749</name>
</gene>